<dbReference type="Gene3D" id="3.10.105.10">
    <property type="entry name" value="Dipeptide-binding Protein, Domain 3"/>
    <property type="match status" value="1"/>
</dbReference>
<dbReference type="Gene3D" id="3.40.190.10">
    <property type="entry name" value="Periplasmic binding protein-like II"/>
    <property type="match status" value="1"/>
</dbReference>
<dbReference type="PANTHER" id="PTHR30290:SF65">
    <property type="entry name" value="MONOACYL PHOSPHATIDYLINOSITOL TETRAMANNOSIDE-BINDING PROTEIN LPQW-RELATED"/>
    <property type="match status" value="1"/>
</dbReference>
<dbReference type="Proteomes" id="UP000218377">
    <property type="component" value="Unassembled WGS sequence"/>
</dbReference>
<evidence type="ECO:0000313" key="3">
    <source>
        <dbReference type="EMBL" id="PCC19734.1"/>
    </source>
</evidence>
<feature type="domain" description="Solute-binding protein family 5" evidence="2">
    <location>
        <begin position="91"/>
        <end position="506"/>
    </location>
</feature>
<dbReference type="CDD" id="cd08501">
    <property type="entry name" value="PBP2_Lpqw"/>
    <property type="match status" value="1"/>
</dbReference>
<organism evidence="3 4">
    <name type="scientific">Brevibacterium aurantiacum</name>
    <dbReference type="NCBI Taxonomy" id="273384"/>
    <lineage>
        <taxon>Bacteria</taxon>
        <taxon>Bacillati</taxon>
        <taxon>Actinomycetota</taxon>
        <taxon>Actinomycetes</taxon>
        <taxon>Micrococcales</taxon>
        <taxon>Brevibacteriaceae</taxon>
        <taxon>Brevibacterium</taxon>
    </lineage>
</organism>
<dbReference type="InterPro" id="IPR030678">
    <property type="entry name" value="Peptide/Ni-bd"/>
</dbReference>
<dbReference type="InterPro" id="IPR039424">
    <property type="entry name" value="SBP_5"/>
</dbReference>
<dbReference type="GO" id="GO:0043190">
    <property type="term" value="C:ATP-binding cassette (ABC) transporter complex"/>
    <property type="evidence" value="ECO:0007669"/>
    <property type="project" value="InterPro"/>
</dbReference>
<protein>
    <submittedName>
        <fullName evidence="3">ABC transporter substrate-binding protein</fullName>
    </submittedName>
</protein>
<dbReference type="GO" id="GO:1904680">
    <property type="term" value="F:peptide transmembrane transporter activity"/>
    <property type="evidence" value="ECO:0007669"/>
    <property type="project" value="TreeGrafter"/>
</dbReference>
<dbReference type="GO" id="GO:0042597">
    <property type="term" value="C:periplasmic space"/>
    <property type="evidence" value="ECO:0007669"/>
    <property type="project" value="UniProtKB-ARBA"/>
</dbReference>
<reference evidence="3 4" key="1">
    <citation type="journal article" date="2017" name="Elife">
        <title>Extensive horizontal gene transfer in cheese-associated bacteria.</title>
        <authorList>
            <person name="Bonham K.S."/>
            <person name="Wolfe B.E."/>
            <person name="Dutton R.J."/>
        </authorList>
    </citation>
    <scope>NUCLEOTIDE SEQUENCE [LARGE SCALE GENOMIC DNA]</scope>
    <source>
        <strain evidence="3 4">JB5</strain>
    </source>
</reference>
<proteinExistence type="predicted"/>
<dbReference type="SUPFAM" id="SSF53850">
    <property type="entry name" value="Periplasmic binding protein-like II"/>
    <property type="match status" value="1"/>
</dbReference>
<dbReference type="PIRSF" id="PIRSF002741">
    <property type="entry name" value="MppA"/>
    <property type="match status" value="1"/>
</dbReference>
<dbReference type="AlphaFoldDB" id="A0A2A3X6B3"/>
<dbReference type="PROSITE" id="PS51257">
    <property type="entry name" value="PROKAR_LIPOPROTEIN"/>
    <property type="match status" value="1"/>
</dbReference>
<dbReference type="EMBL" id="NRGX01000001">
    <property type="protein sequence ID" value="PCC19734.1"/>
    <property type="molecule type" value="Genomic_DNA"/>
</dbReference>
<feature type="signal peptide" evidence="1">
    <location>
        <begin position="1"/>
        <end position="21"/>
    </location>
</feature>
<comment type="caution">
    <text evidence="3">The sequence shown here is derived from an EMBL/GenBank/DDBJ whole genome shotgun (WGS) entry which is preliminary data.</text>
</comment>
<evidence type="ECO:0000313" key="4">
    <source>
        <dbReference type="Proteomes" id="UP000218377"/>
    </source>
</evidence>
<dbReference type="InterPro" id="IPR000914">
    <property type="entry name" value="SBP_5_dom"/>
</dbReference>
<feature type="chain" id="PRO_5039032276" evidence="1">
    <location>
        <begin position="22"/>
        <end position="602"/>
    </location>
</feature>
<name>A0A2A3X6B3_BREAU</name>
<sequence>MNKRFLAAGASVAAAAMVLTACTPPGGGDDEKSSEKSNLNIGWNESFRSMNTQSANGNAVSNAILTYMMNDNFGYYDDSLEVQDGALGKLEKVADDPLKIKYTFNDDAKWSDGTPVDAADLALTWAATSSNFNTVDQNNNDDGSVKENDAKTVYFDSASIGPKLVKDFPEISDDGSEATFEFSKPFADWQVGFAGIGPNGVGLPSHIVAKKALGIDDPEKGKQAILKAIKDKDTEKLSKISNTWNTGFDFTSMPEDEDLLVHNGPYKMTKFEEGQYVTLELDDKYTGPTKPKVDTVTVRYNGDPMAMVQAIENGEVDFTQPQATADVLSAAEDIDGVNVDSADGATYEHVDFTFDNKGPFDPAANGGDEEKAKKVRQAFLKTLPRQDIVDKIIKPLNPEAVTRDSFNQVPGSPMYDEIIKGNGMEDLKEVDLKGAKKLLKDAGVDAPKVRVMYDNTNSRRQQEFQLIKESAEKAGFKIEDVGDVNWGTRLGDGTYDVSLFGWQSESTGITDSDANYRTGAQNNYGGYSSKKTDKILDKIVGAPESEHAKLSTELEKQLTTDAFGAPLFQHPELVIYRDKLKNAKSTTVSPTIFWNYWEWETN</sequence>
<dbReference type="GO" id="GO:0015833">
    <property type="term" value="P:peptide transport"/>
    <property type="evidence" value="ECO:0007669"/>
    <property type="project" value="TreeGrafter"/>
</dbReference>
<accession>A0A2A3X6B3</accession>
<dbReference type="PANTHER" id="PTHR30290">
    <property type="entry name" value="PERIPLASMIC BINDING COMPONENT OF ABC TRANSPORTER"/>
    <property type="match status" value="1"/>
</dbReference>
<dbReference type="Pfam" id="PF00496">
    <property type="entry name" value="SBP_bac_5"/>
    <property type="match status" value="1"/>
</dbReference>
<gene>
    <name evidence="3" type="ORF">CIK79_16385</name>
</gene>
<evidence type="ECO:0000259" key="2">
    <source>
        <dbReference type="Pfam" id="PF00496"/>
    </source>
</evidence>
<evidence type="ECO:0000256" key="1">
    <source>
        <dbReference type="SAM" id="SignalP"/>
    </source>
</evidence>
<dbReference type="RefSeq" id="WP_096158649.1">
    <property type="nucleotide sequence ID" value="NZ_JABUXX010000002.1"/>
</dbReference>
<keyword evidence="1" id="KW-0732">Signal</keyword>